<gene>
    <name evidence="2" type="ORF">EAH_00006320</name>
</gene>
<name>U6GCW5_EIMAC</name>
<feature type="domain" description="OTU" evidence="1">
    <location>
        <begin position="74"/>
        <end position="130"/>
    </location>
</feature>
<evidence type="ECO:0000313" key="3">
    <source>
        <dbReference type="Proteomes" id="UP000018050"/>
    </source>
</evidence>
<dbReference type="OrthoDB" id="409956at2759"/>
<dbReference type="GeneID" id="25268702"/>
<dbReference type="OMA" id="CLEVRDM"/>
<dbReference type="Proteomes" id="UP000018050">
    <property type="component" value="Unassembled WGS sequence"/>
</dbReference>
<dbReference type="Gene3D" id="3.90.70.80">
    <property type="match status" value="1"/>
</dbReference>
<dbReference type="GO" id="GO:0008233">
    <property type="term" value="F:peptidase activity"/>
    <property type="evidence" value="ECO:0007669"/>
    <property type="project" value="UniProtKB-KW"/>
</dbReference>
<dbReference type="EMBL" id="HG670799">
    <property type="protein sequence ID" value="CDI78081.1"/>
    <property type="molecule type" value="Genomic_DNA"/>
</dbReference>
<sequence>MEEAEASAAAEAFVLHHLLQRAEGPLARAPLPDGAPIRFSWGPFPLFLRARQLAVDTLEDESVASFVMEGEEKVGRLELLQLAALQYSCQPQEYCMRLRMQTTWGGGPEILALSHALRRPIAVYTLQRSTQQPHQLRRTPAALVSLQQHRRRQQALLNLLQQPQPQQQQQQQQQLQREQECLLRLCKVFGWREGCEEEPLHLLFINAAGLSGGPLDGNENHFVPLFPAAT</sequence>
<protein>
    <submittedName>
        <fullName evidence="2">Cysteine protease domain containing protein, putative</fullName>
    </submittedName>
</protein>
<dbReference type="VEuPathDB" id="ToxoDB:EAH_00006320"/>
<proteinExistence type="predicted"/>
<dbReference type="Pfam" id="PF02338">
    <property type="entry name" value="OTU"/>
    <property type="match status" value="1"/>
</dbReference>
<evidence type="ECO:0000313" key="2">
    <source>
        <dbReference type="EMBL" id="CDI78081.1"/>
    </source>
</evidence>
<keyword evidence="2" id="KW-0378">Hydrolase</keyword>
<dbReference type="AlphaFoldDB" id="U6GCW5"/>
<keyword evidence="2" id="KW-0645">Protease</keyword>
<reference evidence="2" key="1">
    <citation type="submission" date="2013-10" db="EMBL/GenBank/DDBJ databases">
        <title>Genomic analysis of the causative agents of coccidiosis in chickens.</title>
        <authorList>
            <person name="Reid A.J."/>
            <person name="Blake D."/>
            <person name="Billington K."/>
            <person name="Browne H."/>
            <person name="Dunn M."/>
            <person name="Hung S."/>
            <person name="Kawahara F."/>
            <person name="Miranda-Saavedra D."/>
            <person name="Mourier T."/>
            <person name="Nagra H."/>
            <person name="Otto T.D."/>
            <person name="Rawlings N."/>
            <person name="Sanchez A."/>
            <person name="Sanders M."/>
            <person name="Subramaniam C."/>
            <person name="Tay Y."/>
            <person name="Dear P."/>
            <person name="Doerig C."/>
            <person name="Gruber A."/>
            <person name="Parkinson J."/>
            <person name="Shirley M."/>
            <person name="Wan K.L."/>
            <person name="Berriman M."/>
            <person name="Tomley F."/>
            <person name="Pain A."/>
        </authorList>
    </citation>
    <scope>NUCLEOTIDE SEQUENCE</scope>
    <source>
        <strain evidence="2">Houghton</strain>
    </source>
</reference>
<evidence type="ECO:0000259" key="1">
    <source>
        <dbReference type="Pfam" id="PF02338"/>
    </source>
</evidence>
<keyword evidence="3" id="KW-1185">Reference proteome</keyword>
<reference evidence="2" key="2">
    <citation type="submission" date="2013-10" db="EMBL/GenBank/DDBJ databases">
        <authorList>
            <person name="Aslett M."/>
        </authorList>
    </citation>
    <scope>NUCLEOTIDE SEQUENCE</scope>
    <source>
        <strain evidence="2">Houghton</strain>
    </source>
</reference>
<dbReference type="InterPro" id="IPR003323">
    <property type="entry name" value="OTU_dom"/>
</dbReference>
<dbReference type="RefSeq" id="XP_013251664.1">
    <property type="nucleotide sequence ID" value="XM_013396210.1"/>
</dbReference>
<organism evidence="2 3">
    <name type="scientific">Eimeria acervulina</name>
    <name type="common">Coccidian parasite</name>
    <dbReference type="NCBI Taxonomy" id="5801"/>
    <lineage>
        <taxon>Eukaryota</taxon>
        <taxon>Sar</taxon>
        <taxon>Alveolata</taxon>
        <taxon>Apicomplexa</taxon>
        <taxon>Conoidasida</taxon>
        <taxon>Coccidia</taxon>
        <taxon>Eucoccidiorida</taxon>
        <taxon>Eimeriorina</taxon>
        <taxon>Eimeriidae</taxon>
        <taxon>Eimeria</taxon>
    </lineage>
</organism>
<accession>U6GCW5</accession>
<dbReference type="GO" id="GO:0006508">
    <property type="term" value="P:proteolysis"/>
    <property type="evidence" value="ECO:0007669"/>
    <property type="project" value="UniProtKB-KW"/>
</dbReference>